<dbReference type="EMBL" id="JAPCID010000001">
    <property type="protein sequence ID" value="MDA0135997.1"/>
    <property type="molecule type" value="Genomic_DNA"/>
</dbReference>
<dbReference type="CDD" id="cd02209">
    <property type="entry name" value="cupin_XRE_C"/>
    <property type="match status" value="1"/>
</dbReference>
<reference evidence="3" key="1">
    <citation type="submission" date="2022-10" db="EMBL/GenBank/DDBJ databases">
        <title>The WGS of Solirubrobacter sp. CPCC 204708.</title>
        <authorList>
            <person name="Jiang Z."/>
        </authorList>
    </citation>
    <scope>NUCLEOTIDE SEQUENCE</scope>
    <source>
        <strain evidence="3">CPCC 204708</strain>
    </source>
</reference>
<name>A0ABT4RBU0_9ACTN</name>
<sequence>MSEYKILRASEAPDYTQGSPSPFLGYAQPLGAEQIAVNVRVLAPGAAHVPPNEDPALGHSHKTIEELYLVIQGEVRIKVGDDVHTLGVRDAILLPPDAPRAVRNETEEEAAMVMISVPVADALAESNLHRGFWPTG</sequence>
<evidence type="ECO:0000256" key="1">
    <source>
        <dbReference type="ARBA" id="ARBA00022723"/>
    </source>
</evidence>
<proteinExistence type="predicted"/>
<keyword evidence="4" id="KW-1185">Reference proteome</keyword>
<dbReference type="Proteomes" id="UP001147700">
    <property type="component" value="Unassembled WGS sequence"/>
</dbReference>
<protein>
    <submittedName>
        <fullName evidence="3">Cupin domain-containing protein</fullName>
    </submittedName>
</protein>
<dbReference type="Pfam" id="PF07883">
    <property type="entry name" value="Cupin_2"/>
    <property type="match status" value="1"/>
</dbReference>
<dbReference type="SUPFAM" id="SSF51182">
    <property type="entry name" value="RmlC-like cupins"/>
    <property type="match status" value="1"/>
</dbReference>
<feature type="domain" description="Cupin type-2" evidence="2">
    <location>
        <begin position="48"/>
        <end position="115"/>
    </location>
</feature>
<dbReference type="InterPro" id="IPR014710">
    <property type="entry name" value="RmlC-like_jellyroll"/>
</dbReference>
<evidence type="ECO:0000313" key="3">
    <source>
        <dbReference type="EMBL" id="MDA0135997.1"/>
    </source>
</evidence>
<gene>
    <name evidence="3" type="ORF">OJ962_00695</name>
</gene>
<dbReference type="InterPro" id="IPR051610">
    <property type="entry name" value="GPI/OXD"/>
</dbReference>
<keyword evidence="1" id="KW-0479">Metal-binding</keyword>
<dbReference type="InterPro" id="IPR011051">
    <property type="entry name" value="RmlC_Cupin_sf"/>
</dbReference>
<comment type="caution">
    <text evidence="3">The sequence shown here is derived from an EMBL/GenBank/DDBJ whole genome shotgun (WGS) entry which is preliminary data.</text>
</comment>
<dbReference type="InterPro" id="IPR013096">
    <property type="entry name" value="Cupin_2"/>
</dbReference>
<organism evidence="3 4">
    <name type="scientific">Solirubrobacter deserti</name>
    <dbReference type="NCBI Taxonomy" id="2282478"/>
    <lineage>
        <taxon>Bacteria</taxon>
        <taxon>Bacillati</taxon>
        <taxon>Actinomycetota</taxon>
        <taxon>Thermoleophilia</taxon>
        <taxon>Solirubrobacterales</taxon>
        <taxon>Solirubrobacteraceae</taxon>
        <taxon>Solirubrobacter</taxon>
    </lineage>
</organism>
<evidence type="ECO:0000259" key="2">
    <source>
        <dbReference type="Pfam" id="PF07883"/>
    </source>
</evidence>
<accession>A0ABT4RBU0</accession>
<dbReference type="Gene3D" id="2.60.120.10">
    <property type="entry name" value="Jelly Rolls"/>
    <property type="match status" value="1"/>
</dbReference>
<evidence type="ECO:0000313" key="4">
    <source>
        <dbReference type="Proteomes" id="UP001147700"/>
    </source>
</evidence>
<dbReference type="PANTHER" id="PTHR35848">
    <property type="entry name" value="OXALATE-BINDING PROTEIN"/>
    <property type="match status" value="1"/>
</dbReference>
<dbReference type="RefSeq" id="WP_202954715.1">
    <property type="nucleotide sequence ID" value="NZ_JAPCID010000001.1"/>
</dbReference>